<dbReference type="Gene3D" id="2.20.100.10">
    <property type="entry name" value="Thrombospondin type-1 (TSP1) repeat"/>
    <property type="match status" value="2"/>
</dbReference>
<dbReference type="Pfam" id="PF00090">
    <property type="entry name" value="TSP_1"/>
    <property type="match status" value="2"/>
</dbReference>
<dbReference type="Pfam" id="PF00092">
    <property type="entry name" value="VWA"/>
    <property type="match status" value="1"/>
</dbReference>
<dbReference type="InterPro" id="IPR052065">
    <property type="entry name" value="Compl_asym_regulator"/>
</dbReference>
<evidence type="ECO:0000256" key="1">
    <source>
        <dbReference type="ARBA" id="ARBA00004613"/>
    </source>
</evidence>
<evidence type="ECO:0000256" key="2">
    <source>
        <dbReference type="ARBA" id="ARBA00022525"/>
    </source>
</evidence>
<dbReference type="PANTHER" id="PTHR22906">
    <property type="entry name" value="PROPERDIN"/>
    <property type="match status" value="1"/>
</dbReference>
<dbReference type="SUPFAM" id="SSF82895">
    <property type="entry name" value="TSP-1 type 1 repeat"/>
    <property type="match status" value="2"/>
</dbReference>
<dbReference type="SUPFAM" id="SSF53300">
    <property type="entry name" value="vWA-like"/>
    <property type="match status" value="1"/>
</dbReference>
<dbReference type="Gene3D" id="3.40.50.410">
    <property type="entry name" value="von Willebrand factor, type A domain"/>
    <property type="match status" value="1"/>
</dbReference>
<dbReference type="InterPro" id="IPR000884">
    <property type="entry name" value="TSP1_rpt"/>
</dbReference>
<proteinExistence type="predicted"/>
<organism evidence="9 10">
    <name type="scientific">Elysia crispata</name>
    <name type="common">lettuce slug</name>
    <dbReference type="NCBI Taxonomy" id="231223"/>
    <lineage>
        <taxon>Eukaryota</taxon>
        <taxon>Metazoa</taxon>
        <taxon>Spiralia</taxon>
        <taxon>Lophotrochozoa</taxon>
        <taxon>Mollusca</taxon>
        <taxon>Gastropoda</taxon>
        <taxon>Heterobranchia</taxon>
        <taxon>Euthyneura</taxon>
        <taxon>Panpulmonata</taxon>
        <taxon>Sacoglossa</taxon>
        <taxon>Placobranchoidea</taxon>
        <taxon>Plakobranchidae</taxon>
        <taxon>Elysia</taxon>
    </lineage>
</organism>
<accession>A0AAE1DTZ7</accession>
<feature type="domain" description="VWFA" evidence="8">
    <location>
        <begin position="55"/>
        <end position="234"/>
    </location>
</feature>
<keyword evidence="3" id="KW-0245">EGF-like domain</keyword>
<evidence type="ECO:0000259" key="8">
    <source>
        <dbReference type="PROSITE" id="PS50234"/>
    </source>
</evidence>
<name>A0AAE1DTZ7_9GAST</name>
<keyword evidence="2" id="KW-0964">Secreted</keyword>
<evidence type="ECO:0000256" key="6">
    <source>
        <dbReference type="ARBA" id="ARBA00023157"/>
    </source>
</evidence>
<dbReference type="SMART" id="SM00327">
    <property type="entry name" value="VWA"/>
    <property type="match status" value="1"/>
</dbReference>
<dbReference type="PROSITE" id="PS50234">
    <property type="entry name" value="VWFA"/>
    <property type="match status" value="1"/>
</dbReference>
<dbReference type="AlphaFoldDB" id="A0AAE1DTZ7"/>
<evidence type="ECO:0000313" key="9">
    <source>
        <dbReference type="EMBL" id="KAK3781573.1"/>
    </source>
</evidence>
<dbReference type="PANTHER" id="PTHR22906:SF43">
    <property type="entry name" value="PROPERDIN"/>
    <property type="match status" value="1"/>
</dbReference>
<dbReference type="GO" id="GO:0005576">
    <property type="term" value="C:extracellular region"/>
    <property type="evidence" value="ECO:0007669"/>
    <property type="project" value="UniProtKB-SubCell"/>
</dbReference>
<sequence>MIGWSYLWKQRSKRRYTSRQTVTMIRLVFLLLFLLAVYEQTWSEAAACAPGTKRDIFVLMEGSSFVGENNFYIMLNFVKEVVKALTISPTDVLVSLATFGSTEDTLIYLKDNQNGADLVRAIDAVSFRGGLDYVSTNSAIRFVRRWGFHKKKGGREDAPNYFVLITNSPSSFPKRTLDQAALMAEEDITVLPVAVGGAVNSTELNLIAASADDIITVSNFQSLNSVKDDLVSKICAEPVKEPVNGQWSTWDAWSECSDTCGGGTQFRERRCTNPAPSNGGKPCIGAYAQQRNCNEQPCGKEYGQWMEWRSWSECNKSCGTGLQFRFRLCAMMPGQEACQGDDYQERECNTIECP</sequence>
<dbReference type="EMBL" id="JAWDGP010002622">
    <property type="protein sequence ID" value="KAK3781573.1"/>
    <property type="molecule type" value="Genomic_DNA"/>
</dbReference>
<keyword evidence="6" id="KW-1015">Disulfide bond</keyword>
<dbReference type="CDD" id="cd01450">
    <property type="entry name" value="vWFA_subfamily_ECM"/>
    <property type="match status" value="1"/>
</dbReference>
<comment type="caution">
    <text evidence="9">The sequence shown here is derived from an EMBL/GenBank/DDBJ whole genome shotgun (WGS) entry which is preliminary data.</text>
</comment>
<evidence type="ECO:0000256" key="3">
    <source>
        <dbReference type="ARBA" id="ARBA00022536"/>
    </source>
</evidence>
<evidence type="ECO:0000256" key="4">
    <source>
        <dbReference type="ARBA" id="ARBA00022729"/>
    </source>
</evidence>
<comment type="subcellular location">
    <subcellularLocation>
        <location evidence="1">Secreted</location>
    </subcellularLocation>
</comment>
<keyword evidence="10" id="KW-1185">Reference proteome</keyword>
<dbReference type="Proteomes" id="UP001283361">
    <property type="component" value="Unassembled WGS sequence"/>
</dbReference>
<dbReference type="InterPro" id="IPR036465">
    <property type="entry name" value="vWFA_dom_sf"/>
</dbReference>
<dbReference type="SMART" id="SM00209">
    <property type="entry name" value="TSP1"/>
    <property type="match status" value="2"/>
</dbReference>
<dbReference type="InterPro" id="IPR002035">
    <property type="entry name" value="VWF_A"/>
</dbReference>
<evidence type="ECO:0000256" key="5">
    <source>
        <dbReference type="ARBA" id="ARBA00022737"/>
    </source>
</evidence>
<dbReference type="PRINTS" id="PR01705">
    <property type="entry name" value="TSP1REPEAT"/>
</dbReference>
<keyword evidence="7" id="KW-0325">Glycoprotein</keyword>
<keyword evidence="4" id="KW-0732">Signal</keyword>
<gene>
    <name evidence="9" type="ORF">RRG08_048912</name>
</gene>
<evidence type="ECO:0000256" key="7">
    <source>
        <dbReference type="ARBA" id="ARBA00023180"/>
    </source>
</evidence>
<dbReference type="FunFam" id="2.20.100.10:FF:000067">
    <property type="entry name" value="Hemicentin 1"/>
    <property type="match status" value="1"/>
</dbReference>
<evidence type="ECO:0000313" key="10">
    <source>
        <dbReference type="Proteomes" id="UP001283361"/>
    </source>
</evidence>
<reference evidence="9" key="1">
    <citation type="journal article" date="2023" name="G3 (Bethesda)">
        <title>A reference genome for the long-term kleptoplast-retaining sea slug Elysia crispata morphotype clarki.</title>
        <authorList>
            <person name="Eastman K.E."/>
            <person name="Pendleton A.L."/>
            <person name="Shaikh M.A."/>
            <person name="Suttiyut T."/>
            <person name="Ogas R."/>
            <person name="Tomko P."/>
            <person name="Gavelis G."/>
            <person name="Widhalm J.R."/>
            <person name="Wisecaver J.H."/>
        </authorList>
    </citation>
    <scope>NUCLEOTIDE SEQUENCE</scope>
    <source>
        <strain evidence="9">ECLA1</strain>
    </source>
</reference>
<protein>
    <recommendedName>
        <fullName evidence="8">VWFA domain-containing protein</fullName>
    </recommendedName>
</protein>
<dbReference type="InterPro" id="IPR036383">
    <property type="entry name" value="TSP1_rpt_sf"/>
</dbReference>
<dbReference type="PROSITE" id="PS50092">
    <property type="entry name" value="TSP1"/>
    <property type="match status" value="2"/>
</dbReference>
<keyword evidence="5" id="KW-0677">Repeat</keyword>